<dbReference type="Gene3D" id="3.30.1370.220">
    <property type="match status" value="1"/>
</dbReference>
<reference evidence="3 4" key="1">
    <citation type="submission" date="2015-11" db="EMBL/GenBank/DDBJ databases">
        <authorList>
            <person name="Hill K.K."/>
            <person name="Shirey T.B."/>
            <person name="Raphael B."/>
            <person name="Daligault H.E."/>
            <person name="Davenport K.W."/>
            <person name="Bruce D.C."/>
            <person name="Foley B.T."/>
            <person name="Johnson S.L."/>
        </authorList>
    </citation>
    <scope>NUCLEOTIDE SEQUENCE [LARGE SCALE GENOMIC DNA]</scope>
    <source>
        <strain evidence="3 4">CDC_1632</strain>
    </source>
</reference>
<dbReference type="InterPro" id="IPR020287">
    <property type="entry name" value="Tail_sheath_C"/>
</dbReference>
<dbReference type="EMBL" id="CP013243">
    <property type="protein sequence ID" value="APH16128.1"/>
    <property type="molecule type" value="Genomic_DNA"/>
</dbReference>
<accession>A0A1L3NJ51</accession>
<dbReference type="RefSeq" id="WP_072586730.1">
    <property type="nucleotide sequence ID" value="NZ_CP013243.1"/>
</dbReference>
<dbReference type="AlphaFoldDB" id="A0A1L3NJ51"/>
<dbReference type="Gene3D" id="3.40.50.11790">
    <property type="match status" value="1"/>
</dbReference>
<dbReference type="Pfam" id="PF17482">
    <property type="entry name" value="Phage_sheath_1C"/>
    <property type="match status" value="1"/>
</dbReference>
<comment type="similarity">
    <text evidence="1">Belongs to the myoviridae tail sheath protein family.</text>
</comment>
<evidence type="ECO:0000313" key="3">
    <source>
        <dbReference type="EMBL" id="APH16128.1"/>
    </source>
</evidence>
<sequence>MANTLPDINILFKQRAATFTQRGGVAILILKDDTDKNFNTAEYKTETDLELDEAKYTANNLQYIKDTLLGKPSKVVVVRVDAEKGVTDALDIVKNLYSTGWISLVSDAKADYDTLASWTKTRRDTGKKTFKSIVYDPTTPPDHEGIVVLENTKVTFKDNARGQKDGYEFLPTLLGYIASAGTDIGTTYMAMENLKYVTEPDNINAEIQLGKLILINDENIVKIGLGVNSLTTFSKDKTEDFSLIEVIEAKDLITDDIRSIFKNSYLGKYKNKSDNQMLFVGAVNTYFTGLADRDVLDDGFENTSYINIEAQRQAWVKDGKTEAKDWDDATVKKNTFKRKLFLAGNVKVLTSMTDVDFPITLE</sequence>
<protein>
    <submittedName>
        <fullName evidence="3">Phage tail sheath family protein</fullName>
    </submittedName>
</protein>
<gene>
    <name evidence="3" type="ORF">NPD5_3429</name>
</gene>
<name>A0A1L3NJ51_CLOSG</name>
<organism evidence="3 4">
    <name type="scientific">Clostridium sporogenes</name>
    <dbReference type="NCBI Taxonomy" id="1509"/>
    <lineage>
        <taxon>Bacteria</taxon>
        <taxon>Bacillati</taxon>
        <taxon>Bacillota</taxon>
        <taxon>Clostridia</taxon>
        <taxon>Eubacteriales</taxon>
        <taxon>Clostridiaceae</taxon>
        <taxon>Clostridium</taxon>
    </lineage>
</organism>
<evidence type="ECO:0000259" key="2">
    <source>
        <dbReference type="Pfam" id="PF17482"/>
    </source>
</evidence>
<evidence type="ECO:0000313" key="4">
    <source>
        <dbReference type="Proteomes" id="UP000182204"/>
    </source>
</evidence>
<evidence type="ECO:0000256" key="1">
    <source>
        <dbReference type="ARBA" id="ARBA00008005"/>
    </source>
</evidence>
<proteinExistence type="inferred from homology"/>
<dbReference type="Proteomes" id="UP000182204">
    <property type="component" value="Chromosome"/>
</dbReference>
<feature type="domain" description="Tail sheath protein C-terminal" evidence="2">
    <location>
        <begin position="236"/>
        <end position="359"/>
    </location>
</feature>